<keyword evidence="1" id="KW-1133">Transmembrane helix</keyword>
<dbReference type="SUPFAM" id="SSF50156">
    <property type="entry name" value="PDZ domain-like"/>
    <property type="match status" value="1"/>
</dbReference>
<feature type="transmembrane region" description="Helical" evidence="1">
    <location>
        <begin position="141"/>
        <end position="160"/>
    </location>
</feature>
<feature type="transmembrane region" description="Helical" evidence="1">
    <location>
        <begin position="216"/>
        <end position="233"/>
    </location>
</feature>
<dbReference type="InterPro" id="IPR041489">
    <property type="entry name" value="PDZ_6"/>
</dbReference>
<feature type="transmembrane region" description="Helical" evidence="1">
    <location>
        <begin position="109"/>
        <end position="129"/>
    </location>
</feature>
<dbReference type="AlphaFoldDB" id="A0A1G8E7C1"/>
<name>A0A1G8E7C1_9BACI</name>
<dbReference type="STRING" id="930129.SAMN05216352_102100"/>
<dbReference type="EMBL" id="FNDU01000002">
    <property type="protein sequence ID" value="SDH65784.1"/>
    <property type="molecule type" value="Genomic_DNA"/>
</dbReference>
<evidence type="ECO:0000313" key="3">
    <source>
        <dbReference type="EMBL" id="SDH65784.1"/>
    </source>
</evidence>
<evidence type="ECO:0000256" key="1">
    <source>
        <dbReference type="SAM" id="Phobius"/>
    </source>
</evidence>
<keyword evidence="1" id="KW-0472">Membrane</keyword>
<dbReference type="SMART" id="SM00228">
    <property type="entry name" value="PDZ"/>
    <property type="match status" value="1"/>
</dbReference>
<dbReference type="Gene3D" id="2.30.42.10">
    <property type="match status" value="1"/>
</dbReference>
<dbReference type="InterPro" id="IPR001478">
    <property type="entry name" value="PDZ"/>
</dbReference>
<sequence length="397" mass="44424">MEFFGLELIKGLGRFFAHPLTYIIPFAMFMIGYFRVKRERATFHTRVYSALFDVTAPLLPGLLTGFLLSVLVFATGLTIPFAFLMLVGMIMFLFILLGRIRWLSPSYTIGLAIVLALFLPGLESGYGWVDSFFMELGQGDYRPALVLLTVLMIAEGLLIWRNGKHHTSPIVVKSSRGKWIGAHRLQRIWLIPAFIFVPGGAVEAFQWWPVLSIGESGLALFLIPFAIGAKYTIYHTLPSNAVKQTGLIVVILALLIGAGAVSAFYYPGFIMYTAVAAVAAREVITFWIKRKERAKTPLFKLRQRGIRILGVLPESPAEKMGLKPGEVIMKVNGQAVNNESEFYNALQKNSAYCKVEVCDYQGEIRHAQSTVYDNEHHELGVLLVKERDLQEVITKEA</sequence>
<dbReference type="Pfam" id="PF17820">
    <property type="entry name" value="PDZ_6"/>
    <property type="match status" value="1"/>
</dbReference>
<proteinExistence type="predicted"/>
<feature type="transmembrane region" description="Helical" evidence="1">
    <location>
        <begin position="79"/>
        <end position="97"/>
    </location>
</feature>
<gene>
    <name evidence="3" type="ORF">SAMN05216352_102100</name>
</gene>
<feature type="transmembrane region" description="Helical" evidence="1">
    <location>
        <begin position="48"/>
        <end position="73"/>
    </location>
</feature>
<protein>
    <submittedName>
        <fullName evidence="3">PDZ domain-containing protein</fullName>
    </submittedName>
</protein>
<evidence type="ECO:0000259" key="2">
    <source>
        <dbReference type="PROSITE" id="PS50106"/>
    </source>
</evidence>
<organism evidence="3 4">
    <name type="scientific">Alteribacillus bidgolensis</name>
    <dbReference type="NCBI Taxonomy" id="930129"/>
    <lineage>
        <taxon>Bacteria</taxon>
        <taxon>Bacillati</taxon>
        <taxon>Bacillota</taxon>
        <taxon>Bacilli</taxon>
        <taxon>Bacillales</taxon>
        <taxon>Bacillaceae</taxon>
        <taxon>Alteribacillus</taxon>
    </lineage>
</organism>
<feature type="transmembrane region" description="Helical" evidence="1">
    <location>
        <begin position="15"/>
        <end position="36"/>
    </location>
</feature>
<reference evidence="3 4" key="1">
    <citation type="submission" date="2016-10" db="EMBL/GenBank/DDBJ databases">
        <authorList>
            <person name="de Groot N.N."/>
        </authorList>
    </citation>
    <scope>NUCLEOTIDE SEQUENCE [LARGE SCALE GENOMIC DNA]</scope>
    <source>
        <strain evidence="4">P4B,CCM 7963,CECT 7998,DSM 25260,IBRC-M 10614,KCTC 13821</strain>
    </source>
</reference>
<accession>A0A1G8E7C1</accession>
<feature type="domain" description="PDZ" evidence="2">
    <location>
        <begin position="305"/>
        <end position="338"/>
    </location>
</feature>
<dbReference type="InterPro" id="IPR036034">
    <property type="entry name" value="PDZ_sf"/>
</dbReference>
<feature type="transmembrane region" description="Helical" evidence="1">
    <location>
        <begin position="188"/>
        <end position="210"/>
    </location>
</feature>
<keyword evidence="4" id="KW-1185">Reference proteome</keyword>
<dbReference type="PROSITE" id="PS50106">
    <property type="entry name" value="PDZ"/>
    <property type="match status" value="1"/>
</dbReference>
<keyword evidence="1" id="KW-0812">Transmembrane</keyword>
<dbReference type="RefSeq" id="WP_170031878.1">
    <property type="nucleotide sequence ID" value="NZ_FNDU01000002.1"/>
</dbReference>
<evidence type="ECO:0000313" key="4">
    <source>
        <dbReference type="Proteomes" id="UP000199017"/>
    </source>
</evidence>
<dbReference type="Proteomes" id="UP000199017">
    <property type="component" value="Unassembled WGS sequence"/>
</dbReference>
<feature type="transmembrane region" description="Helical" evidence="1">
    <location>
        <begin position="245"/>
        <end position="263"/>
    </location>
</feature>